<dbReference type="AlphaFoldDB" id="A0A1H0UBJ1"/>
<name>A0A1H0UBJ1_9PSEU</name>
<dbReference type="RefSeq" id="WP_091381600.1">
    <property type="nucleotide sequence ID" value="NZ_FNDV01000001.1"/>
</dbReference>
<feature type="domain" description="GerMN" evidence="2">
    <location>
        <begin position="180"/>
        <end position="286"/>
    </location>
</feature>
<sequence length="576" mass="62316">MNRLLVVVMVFAGLLTGCANIPDRTPPKVVLDAPGPQERQVRKPTPDLDPLSLVQEFVFRAGTPDAARTYLTDEAKQHWPRNPERLTILQDGIKTPPAPVQENQLVPGADAQEKVVLLTATQIGRLIADRAFYPLVQPVEYRIVVRRQPDGQWRISTPPDVLVIEQTKFDAAYRRVNLQFFDPEQRVMVSDPRYVEIEPSEGIEGRVMRLLLAGPSDSLKGAVRSQLEGVDLRTNVVRENDGAVLINLTQVDKSIEDRQRMAAQIVKSVSEVTTSPLRLNTEGRELVPQHGDWRQADVGSYDVLANPKPDLLGLVVAGRTIRSMRDGKPIEGPAGAGAYDIVSAAQSLDGSQLAVVHRTPKGMGLRIGKINADLPDIDLPPAATLTRPTWLLGDANGGGEVWTVLDGTVVVRAVRTSQGTWEDLSVDASELTADGGTITQLRLSRDGVRVAAVVNGEVKVASVVRTNDAVAIRLPRTLQGGKVKEVISVDWLNKVALIVATEVNTMPVASLPIDGLTVNPYNSSTLTLPVTAITAAPSRPAIVTDGSGMWSTQEAGKVWQAHQHSQGPGSQPFFPG</sequence>
<dbReference type="InterPro" id="IPR059026">
    <property type="entry name" value="LpqB_N"/>
</dbReference>
<evidence type="ECO:0000259" key="3">
    <source>
        <dbReference type="Pfam" id="PF10647"/>
    </source>
</evidence>
<dbReference type="Pfam" id="PF10646">
    <property type="entry name" value="Germane"/>
    <property type="match status" value="1"/>
</dbReference>
<dbReference type="Pfam" id="PF10647">
    <property type="entry name" value="Gmad1"/>
    <property type="match status" value="1"/>
</dbReference>
<evidence type="ECO:0000313" key="6">
    <source>
        <dbReference type="Proteomes" id="UP000199651"/>
    </source>
</evidence>
<reference evidence="6" key="1">
    <citation type="submission" date="2016-10" db="EMBL/GenBank/DDBJ databases">
        <authorList>
            <person name="Varghese N."/>
            <person name="Submissions S."/>
        </authorList>
    </citation>
    <scope>NUCLEOTIDE SEQUENCE [LARGE SCALE GENOMIC DNA]</scope>
    <source>
        <strain evidence="6">IBRC-M 10655</strain>
    </source>
</reference>
<dbReference type="PROSITE" id="PS51257">
    <property type="entry name" value="PROKAR_LIPOPROTEIN"/>
    <property type="match status" value="1"/>
</dbReference>
<accession>A0A1H0UBJ1</accession>
<feature type="chain" id="PRO_5038718920" evidence="1">
    <location>
        <begin position="20"/>
        <end position="576"/>
    </location>
</feature>
<evidence type="ECO:0000259" key="4">
    <source>
        <dbReference type="Pfam" id="PF25976"/>
    </source>
</evidence>
<dbReference type="InterPro" id="IPR019606">
    <property type="entry name" value="GerMN"/>
</dbReference>
<feature type="domain" description="Lipoprotein LpqB N-terminal" evidence="4">
    <location>
        <begin position="43"/>
        <end position="170"/>
    </location>
</feature>
<dbReference type="InterPro" id="IPR018910">
    <property type="entry name" value="LpqB_C"/>
</dbReference>
<dbReference type="OrthoDB" id="3226781at2"/>
<keyword evidence="6" id="KW-1185">Reference proteome</keyword>
<protein>
    <submittedName>
        <fullName evidence="5">Sporulation and spore germination</fullName>
    </submittedName>
</protein>
<feature type="signal peptide" evidence="1">
    <location>
        <begin position="1"/>
        <end position="19"/>
    </location>
</feature>
<feature type="domain" description="Lipoprotein LpqB C-terminal" evidence="3">
    <location>
        <begin position="327"/>
        <end position="575"/>
    </location>
</feature>
<organism evidence="5 6">
    <name type="scientific">Actinokineospora alba</name>
    <dbReference type="NCBI Taxonomy" id="504798"/>
    <lineage>
        <taxon>Bacteria</taxon>
        <taxon>Bacillati</taxon>
        <taxon>Actinomycetota</taxon>
        <taxon>Actinomycetes</taxon>
        <taxon>Pseudonocardiales</taxon>
        <taxon>Pseudonocardiaceae</taxon>
        <taxon>Actinokineospora</taxon>
    </lineage>
</organism>
<dbReference type="Pfam" id="PF25976">
    <property type="entry name" value="LpqB_N"/>
    <property type="match status" value="1"/>
</dbReference>
<dbReference type="Proteomes" id="UP000199651">
    <property type="component" value="Unassembled WGS sequence"/>
</dbReference>
<gene>
    <name evidence="5" type="ORF">SAMN05192558_11168</name>
</gene>
<proteinExistence type="predicted"/>
<evidence type="ECO:0000313" key="5">
    <source>
        <dbReference type="EMBL" id="SDP63534.1"/>
    </source>
</evidence>
<dbReference type="EMBL" id="FNJB01000011">
    <property type="protein sequence ID" value="SDP63534.1"/>
    <property type="molecule type" value="Genomic_DNA"/>
</dbReference>
<dbReference type="STRING" id="504798.SAMN05421871_101513"/>
<evidence type="ECO:0000256" key="1">
    <source>
        <dbReference type="SAM" id="SignalP"/>
    </source>
</evidence>
<evidence type="ECO:0000259" key="2">
    <source>
        <dbReference type="Pfam" id="PF10646"/>
    </source>
</evidence>
<keyword evidence="1" id="KW-0732">Signal</keyword>